<accession>A0ABP8KXW5</accession>
<dbReference type="RefSeq" id="WP_345270960.1">
    <property type="nucleotide sequence ID" value="NZ_BAABHB010000016.1"/>
</dbReference>
<evidence type="ECO:0000313" key="1">
    <source>
        <dbReference type="EMBL" id="GAA4418363.1"/>
    </source>
</evidence>
<protein>
    <recommendedName>
        <fullName evidence="3">Transposase</fullName>
    </recommendedName>
</protein>
<sequence>MAKKKLEESDRRAVELTQRLRMIDRHSSLSLRAQCELLGLHRSRLY</sequence>
<dbReference type="Proteomes" id="UP001500936">
    <property type="component" value="Unassembled WGS sequence"/>
</dbReference>
<dbReference type="EMBL" id="BAABHB010000016">
    <property type="protein sequence ID" value="GAA4418363.1"/>
    <property type="molecule type" value="Genomic_DNA"/>
</dbReference>
<proteinExistence type="predicted"/>
<reference evidence="2" key="1">
    <citation type="journal article" date="2019" name="Int. J. Syst. Evol. Microbiol.">
        <title>The Global Catalogue of Microorganisms (GCM) 10K type strain sequencing project: providing services to taxonomists for standard genome sequencing and annotation.</title>
        <authorList>
            <consortium name="The Broad Institute Genomics Platform"/>
            <consortium name="The Broad Institute Genome Sequencing Center for Infectious Disease"/>
            <person name="Wu L."/>
            <person name="Ma J."/>
        </authorList>
    </citation>
    <scope>NUCLEOTIDE SEQUENCE [LARGE SCALE GENOMIC DNA]</scope>
    <source>
        <strain evidence="2">JCM 17925</strain>
    </source>
</reference>
<comment type="caution">
    <text evidence="1">The sequence shown here is derived from an EMBL/GenBank/DDBJ whole genome shotgun (WGS) entry which is preliminary data.</text>
</comment>
<gene>
    <name evidence="1" type="ORF">GCM10023187_51740</name>
</gene>
<organism evidence="1 2">
    <name type="scientific">Nibrella viscosa</name>
    <dbReference type="NCBI Taxonomy" id="1084524"/>
    <lineage>
        <taxon>Bacteria</taxon>
        <taxon>Pseudomonadati</taxon>
        <taxon>Bacteroidota</taxon>
        <taxon>Cytophagia</taxon>
        <taxon>Cytophagales</taxon>
        <taxon>Spirosomataceae</taxon>
        <taxon>Nibrella</taxon>
    </lineage>
</organism>
<evidence type="ECO:0008006" key="3">
    <source>
        <dbReference type="Google" id="ProtNLM"/>
    </source>
</evidence>
<evidence type="ECO:0000313" key="2">
    <source>
        <dbReference type="Proteomes" id="UP001500936"/>
    </source>
</evidence>
<name>A0ABP8KXW5_9BACT</name>
<keyword evidence="2" id="KW-1185">Reference proteome</keyword>